<dbReference type="KEGG" id="tpla:ElP_25990"/>
<evidence type="ECO:0000313" key="3">
    <source>
        <dbReference type="Proteomes" id="UP000317835"/>
    </source>
</evidence>
<organism evidence="2 3">
    <name type="scientific">Tautonia plasticadhaerens</name>
    <dbReference type="NCBI Taxonomy" id="2527974"/>
    <lineage>
        <taxon>Bacteria</taxon>
        <taxon>Pseudomonadati</taxon>
        <taxon>Planctomycetota</taxon>
        <taxon>Planctomycetia</taxon>
        <taxon>Isosphaerales</taxon>
        <taxon>Isosphaeraceae</taxon>
        <taxon>Tautonia</taxon>
    </lineage>
</organism>
<protein>
    <submittedName>
        <fullName evidence="2">Uncharacterized protein</fullName>
    </submittedName>
</protein>
<name>A0A518H1I9_9BACT</name>
<evidence type="ECO:0000313" key="2">
    <source>
        <dbReference type="EMBL" id="QDV34705.1"/>
    </source>
</evidence>
<feature type="region of interest" description="Disordered" evidence="1">
    <location>
        <begin position="28"/>
        <end position="51"/>
    </location>
</feature>
<proteinExistence type="predicted"/>
<evidence type="ECO:0000256" key="1">
    <source>
        <dbReference type="SAM" id="MobiDB-lite"/>
    </source>
</evidence>
<sequence>MTIETPSAHLALLIGGARTSDSVRLCDVSRSDDESDPRGGGVAVQMELSDPPGGTGTLLLSSTEAEAVAHALLRAIDREAGQVPALRRPDVPGDAEGS</sequence>
<dbReference type="Proteomes" id="UP000317835">
    <property type="component" value="Chromosome"/>
</dbReference>
<dbReference type="EMBL" id="CP036426">
    <property type="protein sequence ID" value="QDV34705.1"/>
    <property type="molecule type" value="Genomic_DNA"/>
</dbReference>
<gene>
    <name evidence="2" type="ORF">ElP_25990</name>
</gene>
<dbReference type="RefSeq" id="WP_145269774.1">
    <property type="nucleotide sequence ID" value="NZ_CP036426.1"/>
</dbReference>
<accession>A0A518H1I9</accession>
<reference evidence="2 3" key="1">
    <citation type="submission" date="2019-02" db="EMBL/GenBank/DDBJ databases">
        <title>Deep-cultivation of Planctomycetes and their phenomic and genomic characterization uncovers novel biology.</title>
        <authorList>
            <person name="Wiegand S."/>
            <person name="Jogler M."/>
            <person name="Boedeker C."/>
            <person name="Pinto D."/>
            <person name="Vollmers J."/>
            <person name="Rivas-Marin E."/>
            <person name="Kohn T."/>
            <person name="Peeters S.H."/>
            <person name="Heuer A."/>
            <person name="Rast P."/>
            <person name="Oberbeckmann S."/>
            <person name="Bunk B."/>
            <person name="Jeske O."/>
            <person name="Meyerdierks A."/>
            <person name="Storesund J.E."/>
            <person name="Kallscheuer N."/>
            <person name="Luecker S."/>
            <person name="Lage O.M."/>
            <person name="Pohl T."/>
            <person name="Merkel B.J."/>
            <person name="Hornburger P."/>
            <person name="Mueller R.-W."/>
            <person name="Bruemmer F."/>
            <person name="Labrenz M."/>
            <person name="Spormann A.M."/>
            <person name="Op den Camp H."/>
            <person name="Overmann J."/>
            <person name="Amann R."/>
            <person name="Jetten M.S.M."/>
            <person name="Mascher T."/>
            <person name="Medema M.H."/>
            <person name="Devos D.P."/>
            <person name="Kaster A.-K."/>
            <person name="Ovreas L."/>
            <person name="Rohde M."/>
            <person name="Galperin M.Y."/>
            <person name="Jogler C."/>
        </authorList>
    </citation>
    <scope>NUCLEOTIDE SEQUENCE [LARGE SCALE GENOMIC DNA]</scope>
    <source>
        <strain evidence="2 3">ElP</strain>
    </source>
</reference>
<keyword evidence="3" id="KW-1185">Reference proteome</keyword>
<dbReference type="AlphaFoldDB" id="A0A518H1I9"/>